<dbReference type="GeneID" id="89973149"/>
<dbReference type="Gene3D" id="3.40.50.300">
    <property type="entry name" value="P-loop containing nucleotide triphosphate hydrolases"/>
    <property type="match status" value="1"/>
</dbReference>
<feature type="compositionally biased region" description="Low complexity" evidence="4">
    <location>
        <begin position="232"/>
        <end position="241"/>
    </location>
</feature>
<dbReference type="RefSeq" id="XP_064711167.1">
    <property type="nucleotide sequence ID" value="XM_064848543.1"/>
</dbReference>
<dbReference type="PANTHER" id="PTHR12435">
    <property type="match status" value="1"/>
</dbReference>
<evidence type="ECO:0000256" key="1">
    <source>
        <dbReference type="ARBA" id="ARBA00022741"/>
    </source>
</evidence>
<feature type="region of interest" description="Disordered" evidence="4">
    <location>
        <begin position="46"/>
        <end position="66"/>
    </location>
</feature>
<feature type="region of interest" description="Disordered" evidence="4">
    <location>
        <begin position="147"/>
        <end position="212"/>
    </location>
</feature>
<keyword evidence="6" id="KW-1185">Reference proteome</keyword>
<dbReference type="GO" id="GO:0005524">
    <property type="term" value="F:ATP binding"/>
    <property type="evidence" value="ECO:0007669"/>
    <property type="project" value="UniProtKB-KW"/>
</dbReference>
<sequence length="519" mass="56170">MPLIIVTGLPCSGKTYRTQQILSELEAYIASNPSFSRRTVQIIKSHHSSSDQASESSTPSETKPSLRDDIYNSAAQEKTARAEEFSAIKRALSKDNIVITDSLNYIKGYRYQLWCEAKATATRCCVVHVAAQEEECKKWNRERLRAWGRDQDDSGETDPSSTMKQAPGAQGTNVLGDLAPESHTAVYGDRVVGKTSRSRSSSLDGVDDGDSAKMIADDSMTLKSLYISDKTTTTTTSNNNNHPPSIVRRNPLQASQDTEPPPTQTAMITTTTTPSHVPIPSLTSAPPYSASTLQSLTMRYEPPSPFSRWDTPLFIIPTTDPSPPTTQIWAALYPSASKPTSKKALAESKRSRSIEPDAATTTTSPHREHINNNNDAAAIKPHAATVLPKATTSDALQILESATMDVVRQLLSAARTAGLTTSNSSTGGDATTLTFTVPMPPSPSPHEHEQRSLAPVESSIYIPASVAPVLSQPLLQRLRRKYTQIQRGGIAHGQGHVSGRAAVVMGFVAFLDAEWNADE</sequence>
<feature type="compositionally biased region" description="Basic and acidic residues" evidence="4">
    <location>
        <begin position="344"/>
        <end position="355"/>
    </location>
</feature>
<dbReference type="EMBL" id="JAVRRD010000002">
    <property type="protein sequence ID" value="KAK5062895.1"/>
    <property type="molecule type" value="Genomic_DNA"/>
</dbReference>
<keyword evidence="2" id="KW-0067">ATP-binding</keyword>
<evidence type="ECO:0000256" key="4">
    <source>
        <dbReference type="SAM" id="MobiDB-lite"/>
    </source>
</evidence>
<feature type="region of interest" description="Disordered" evidence="4">
    <location>
        <begin position="339"/>
        <end position="370"/>
    </location>
</feature>
<dbReference type="AlphaFoldDB" id="A0AAV9NSG3"/>
<dbReference type="Proteomes" id="UP001358417">
    <property type="component" value="Unassembled WGS sequence"/>
</dbReference>
<proteinExistence type="inferred from homology"/>
<evidence type="ECO:0000256" key="3">
    <source>
        <dbReference type="ARBA" id="ARBA00025768"/>
    </source>
</evidence>
<organism evidence="5 6">
    <name type="scientific">Exophiala bonariae</name>
    <dbReference type="NCBI Taxonomy" id="1690606"/>
    <lineage>
        <taxon>Eukaryota</taxon>
        <taxon>Fungi</taxon>
        <taxon>Dikarya</taxon>
        <taxon>Ascomycota</taxon>
        <taxon>Pezizomycotina</taxon>
        <taxon>Eurotiomycetes</taxon>
        <taxon>Chaetothyriomycetidae</taxon>
        <taxon>Chaetothyriales</taxon>
        <taxon>Herpotrichiellaceae</taxon>
        <taxon>Exophiala</taxon>
    </lineage>
</organism>
<gene>
    <name evidence="5" type="ORF">LTR84_004971</name>
</gene>
<evidence type="ECO:0000256" key="2">
    <source>
        <dbReference type="ARBA" id="ARBA00022840"/>
    </source>
</evidence>
<reference evidence="5 6" key="1">
    <citation type="submission" date="2023-08" db="EMBL/GenBank/DDBJ databases">
        <title>Black Yeasts Isolated from many extreme environments.</title>
        <authorList>
            <person name="Coleine C."/>
            <person name="Stajich J.E."/>
            <person name="Selbmann L."/>
        </authorList>
    </citation>
    <scope>NUCLEOTIDE SEQUENCE [LARGE SCALE GENOMIC DNA]</scope>
    <source>
        <strain evidence="5 6">CCFEE 5792</strain>
    </source>
</reference>
<comment type="similarity">
    <text evidence="3">Belongs to the KTI12 family.</text>
</comment>
<dbReference type="InterPro" id="IPR027417">
    <property type="entry name" value="P-loop_NTPase"/>
</dbReference>
<feature type="compositionally biased region" description="Low complexity" evidence="4">
    <location>
        <begin position="193"/>
        <end position="204"/>
    </location>
</feature>
<protein>
    <submittedName>
        <fullName evidence="5">Uncharacterized protein</fullName>
    </submittedName>
</protein>
<evidence type="ECO:0000313" key="5">
    <source>
        <dbReference type="EMBL" id="KAK5062895.1"/>
    </source>
</evidence>
<feature type="region of interest" description="Disordered" evidence="4">
    <location>
        <begin position="232"/>
        <end position="288"/>
    </location>
</feature>
<evidence type="ECO:0000313" key="6">
    <source>
        <dbReference type="Proteomes" id="UP001358417"/>
    </source>
</evidence>
<feature type="compositionally biased region" description="Low complexity" evidence="4">
    <location>
        <begin position="50"/>
        <end position="63"/>
    </location>
</feature>
<dbReference type="InterPro" id="IPR013641">
    <property type="entry name" value="KTI12/PSTK"/>
</dbReference>
<accession>A0AAV9NSG3</accession>
<comment type="caution">
    <text evidence="5">The sequence shown here is derived from an EMBL/GenBank/DDBJ whole genome shotgun (WGS) entry which is preliminary data.</text>
</comment>
<dbReference type="SUPFAM" id="SSF52540">
    <property type="entry name" value="P-loop containing nucleoside triphosphate hydrolases"/>
    <property type="match status" value="1"/>
</dbReference>
<keyword evidence="1" id="KW-0547">Nucleotide-binding</keyword>
<name>A0AAV9NSG3_9EURO</name>
<dbReference type="Pfam" id="PF08433">
    <property type="entry name" value="KTI12"/>
    <property type="match status" value="2"/>
</dbReference>
<feature type="compositionally biased region" description="Low complexity" evidence="4">
    <location>
        <begin position="264"/>
        <end position="274"/>
    </location>
</feature>